<dbReference type="GeneID" id="9048778"/>
<protein>
    <submittedName>
        <fullName evidence="2">Uncharacterized protein</fullName>
    </submittedName>
</protein>
<sequence length="86" mass="9007">MSDTYGRARVILWALSGTAAAYFGQVLATISLQTPLWVACIVTASVALLAGLWLQVSPSPMALLSDCHSTGTLTRCIVLSGRPSPT</sequence>
<dbReference type="OrthoDB" id="10262656at2759"/>
<keyword evidence="1" id="KW-0812">Transmembrane</keyword>
<feature type="transmembrane region" description="Helical" evidence="1">
    <location>
        <begin position="12"/>
        <end position="30"/>
    </location>
</feature>
<gene>
    <name evidence="2" type="ORF">Pmar_PMAR005105</name>
</gene>
<dbReference type="RefSeq" id="XP_002786404.1">
    <property type="nucleotide sequence ID" value="XM_002786358.1"/>
</dbReference>
<feature type="transmembrane region" description="Helical" evidence="1">
    <location>
        <begin position="36"/>
        <end position="54"/>
    </location>
</feature>
<evidence type="ECO:0000256" key="1">
    <source>
        <dbReference type="SAM" id="Phobius"/>
    </source>
</evidence>
<name>C5KAM4_PERM5</name>
<reference evidence="2 3" key="1">
    <citation type="submission" date="2008-07" db="EMBL/GenBank/DDBJ databases">
        <authorList>
            <person name="El-Sayed N."/>
            <person name="Caler E."/>
            <person name="Inman J."/>
            <person name="Amedeo P."/>
            <person name="Hass B."/>
            <person name="Wortman J."/>
        </authorList>
    </citation>
    <scope>NUCLEOTIDE SEQUENCE [LARGE SCALE GENOMIC DNA]</scope>
    <source>
        <strain evidence="3">ATCC 50983 / TXsc</strain>
    </source>
</reference>
<accession>C5KAM4</accession>
<evidence type="ECO:0000313" key="2">
    <source>
        <dbReference type="EMBL" id="EER18200.1"/>
    </source>
</evidence>
<dbReference type="InParanoid" id="C5KAM4"/>
<dbReference type="AlphaFoldDB" id="C5KAM4"/>
<proteinExistence type="predicted"/>
<keyword evidence="3" id="KW-1185">Reference proteome</keyword>
<organism evidence="3">
    <name type="scientific">Perkinsus marinus (strain ATCC 50983 / TXsc)</name>
    <dbReference type="NCBI Taxonomy" id="423536"/>
    <lineage>
        <taxon>Eukaryota</taxon>
        <taxon>Sar</taxon>
        <taxon>Alveolata</taxon>
        <taxon>Perkinsozoa</taxon>
        <taxon>Perkinsea</taxon>
        <taxon>Perkinsida</taxon>
        <taxon>Perkinsidae</taxon>
        <taxon>Perkinsus</taxon>
    </lineage>
</organism>
<keyword evidence="1" id="KW-0472">Membrane</keyword>
<dbReference type="EMBL" id="GG671811">
    <property type="protein sequence ID" value="EER18200.1"/>
    <property type="molecule type" value="Genomic_DNA"/>
</dbReference>
<keyword evidence="1" id="KW-1133">Transmembrane helix</keyword>
<evidence type="ECO:0000313" key="3">
    <source>
        <dbReference type="Proteomes" id="UP000007800"/>
    </source>
</evidence>
<dbReference type="Proteomes" id="UP000007800">
    <property type="component" value="Unassembled WGS sequence"/>
</dbReference>